<evidence type="ECO:0000313" key="2">
    <source>
        <dbReference type="EMBL" id="MQR01154.1"/>
    </source>
</evidence>
<sequence>MASATAVCEQSLPQRVFFQPWNLLDSHAVRLDGKLLHQLQLQGYSHLILQWSRRGDTEFWPDDGRGWIRQALVTDKSLQIIHGLYSDPNYFDILNKTDSRLDIELAAIRDRSINEAAKLIKQSPVPIAGWYLPEEIDDLNWQTAERQQMLSTHFLKTIEQLHNLYPVIPVYASVFFSGNQDPVSFAKMLEKINKETGIIWLIQDGLGEQRHNKIDTTQYLHSITQSLPPQAWQGVLEIFSEQSHQTRTGIETEYCPASKYSIQKRITTWCEATGKNPEVIFSLTQLRLPLHSPFSNRCKKPLWDR</sequence>
<organism evidence="2 3">
    <name type="scientific">Glaciimonas soli</name>
    <dbReference type="NCBI Taxonomy" id="2590999"/>
    <lineage>
        <taxon>Bacteria</taxon>
        <taxon>Pseudomonadati</taxon>
        <taxon>Pseudomonadota</taxon>
        <taxon>Betaproteobacteria</taxon>
        <taxon>Burkholderiales</taxon>
        <taxon>Oxalobacteraceae</taxon>
        <taxon>Glaciimonas</taxon>
    </lineage>
</organism>
<protein>
    <submittedName>
        <fullName evidence="2">DUF4434 domain-containing protein</fullName>
    </submittedName>
</protein>
<reference evidence="2 3" key="1">
    <citation type="submission" date="2019-10" db="EMBL/GenBank/DDBJ databases">
        <title>Glaciimonas soli sp. nov., a psychrophilic bacterium isolated from the forest soil of a high elevation mountain in Taiwan.</title>
        <authorList>
            <person name="Wang L.-T."/>
            <person name="Shieh W.Y."/>
        </authorList>
    </citation>
    <scope>NUCLEOTIDE SEQUENCE [LARGE SCALE GENOMIC DNA]</scope>
    <source>
        <strain evidence="2 3">GS1</strain>
    </source>
</reference>
<evidence type="ECO:0000259" key="1">
    <source>
        <dbReference type="Pfam" id="PF14488"/>
    </source>
</evidence>
<feature type="domain" description="DUF4434" evidence="1">
    <location>
        <begin position="35"/>
        <end position="225"/>
    </location>
</feature>
<dbReference type="RefSeq" id="WP_153234790.1">
    <property type="nucleotide sequence ID" value="NZ_WINI01000005.1"/>
</dbReference>
<keyword evidence="3" id="KW-1185">Reference proteome</keyword>
<dbReference type="Proteomes" id="UP000451565">
    <property type="component" value="Unassembled WGS sequence"/>
</dbReference>
<dbReference type="Gene3D" id="3.20.20.80">
    <property type="entry name" value="Glycosidases"/>
    <property type="match status" value="1"/>
</dbReference>
<proteinExistence type="predicted"/>
<dbReference type="OrthoDB" id="8445543at2"/>
<dbReference type="EMBL" id="WINI01000005">
    <property type="protein sequence ID" value="MQR01154.1"/>
    <property type="molecule type" value="Genomic_DNA"/>
</dbReference>
<comment type="caution">
    <text evidence="2">The sequence shown here is derived from an EMBL/GenBank/DDBJ whole genome shotgun (WGS) entry which is preliminary data.</text>
</comment>
<accession>A0A843YTX3</accession>
<name>A0A843YTX3_9BURK</name>
<dbReference type="Pfam" id="PF14488">
    <property type="entry name" value="DUF4434"/>
    <property type="match status" value="1"/>
</dbReference>
<evidence type="ECO:0000313" key="3">
    <source>
        <dbReference type="Proteomes" id="UP000451565"/>
    </source>
</evidence>
<dbReference type="InterPro" id="IPR027849">
    <property type="entry name" value="DUF4434"/>
</dbReference>
<gene>
    <name evidence="2" type="ORF">GEV47_10745</name>
</gene>
<dbReference type="AlphaFoldDB" id="A0A843YTX3"/>